<dbReference type="AlphaFoldDB" id="A0A1I6GRJ8"/>
<dbReference type="RefSeq" id="WP_091736754.1">
    <property type="nucleotide sequence ID" value="NZ_FOYR01000001.1"/>
</dbReference>
<dbReference type="InterPro" id="IPR021202">
    <property type="entry name" value="Rv3654c-like"/>
</dbReference>
<dbReference type="EMBL" id="FOYR01000001">
    <property type="protein sequence ID" value="SFR44800.1"/>
    <property type="molecule type" value="Genomic_DNA"/>
</dbReference>
<dbReference type="NCBIfam" id="TIGR03816">
    <property type="entry name" value="tadE_like_DECH"/>
    <property type="match status" value="1"/>
</dbReference>
<keyword evidence="1" id="KW-0067">ATP-binding</keyword>
<reference evidence="2" key="1">
    <citation type="submission" date="2016-10" db="EMBL/GenBank/DDBJ databases">
        <authorList>
            <person name="Varghese N."/>
            <person name="Submissions S."/>
        </authorList>
    </citation>
    <scope>NUCLEOTIDE SEQUENCE [LARGE SCALE GENOMIC DNA]</scope>
    <source>
        <strain evidence="2">CL127</strain>
    </source>
</reference>
<evidence type="ECO:0000313" key="1">
    <source>
        <dbReference type="EMBL" id="SFR44800.1"/>
    </source>
</evidence>
<protein>
    <submittedName>
        <fullName evidence="1">Helicase/secretion neighborhood TadE-like protein</fullName>
    </submittedName>
</protein>
<dbReference type="GO" id="GO:0004386">
    <property type="term" value="F:helicase activity"/>
    <property type="evidence" value="ECO:0007669"/>
    <property type="project" value="UniProtKB-KW"/>
</dbReference>
<keyword evidence="1" id="KW-0547">Nucleotide-binding</keyword>
<keyword evidence="1" id="KW-0347">Helicase</keyword>
<name>A0A1I6GRJ8_9MICO</name>
<gene>
    <name evidence="1" type="ORF">SAMN04488591_1500</name>
</gene>
<sequence length="112" mass="10194">MAGSVLAIGGIAVTAVLGLGAAMVGGAGATSQRVAAAADAAALAAADTVSGAVAVDVDPCAMAARVAAAHGAALQACRIEGLVAAVRVTAGYAGFPASAGSRAGPPAPVAGR</sequence>
<organism evidence="1 2">
    <name type="scientific">Microbacterium azadirachtae</name>
    <dbReference type="NCBI Taxonomy" id="582680"/>
    <lineage>
        <taxon>Bacteria</taxon>
        <taxon>Bacillati</taxon>
        <taxon>Actinomycetota</taxon>
        <taxon>Actinomycetes</taxon>
        <taxon>Micrococcales</taxon>
        <taxon>Microbacteriaceae</taxon>
        <taxon>Microbacterium</taxon>
    </lineage>
</organism>
<keyword evidence="1" id="KW-0378">Hydrolase</keyword>
<dbReference type="Proteomes" id="UP000198877">
    <property type="component" value="Unassembled WGS sequence"/>
</dbReference>
<evidence type="ECO:0000313" key="2">
    <source>
        <dbReference type="Proteomes" id="UP000198877"/>
    </source>
</evidence>
<proteinExistence type="predicted"/>
<accession>A0A1I6GRJ8</accession>